<reference evidence="2 4" key="2">
    <citation type="submission" date="2021-03" db="EMBL/GenBank/DDBJ databases">
        <title>Mucilaginibacter strains isolated from gold and copper mining confer multi heavy-metal resistance.</title>
        <authorList>
            <person name="Li Y."/>
        </authorList>
    </citation>
    <scope>NUCLEOTIDE SEQUENCE [LARGE SCALE GENOMIC DNA]</scope>
    <source>
        <strain evidence="2 4">P2-4</strain>
    </source>
</reference>
<protein>
    <submittedName>
        <fullName evidence="1">Uncharacterized protein</fullName>
    </submittedName>
</protein>
<dbReference type="Proteomes" id="UP000250557">
    <property type="component" value="Chromosome"/>
</dbReference>
<evidence type="ECO:0000313" key="4">
    <source>
        <dbReference type="Proteomes" id="UP000663940"/>
    </source>
</evidence>
<name>A0AAE6MGU3_9SPHI</name>
<gene>
    <name evidence="1" type="ORF">DIU31_003355</name>
    <name evidence="2" type="ORF">J3L21_24390</name>
</gene>
<organism evidence="1 3">
    <name type="scientific">Mucilaginibacter rubeus</name>
    <dbReference type="NCBI Taxonomy" id="2027860"/>
    <lineage>
        <taxon>Bacteria</taxon>
        <taxon>Pseudomonadati</taxon>
        <taxon>Bacteroidota</taxon>
        <taxon>Sphingobacteriia</taxon>
        <taxon>Sphingobacteriales</taxon>
        <taxon>Sphingobacteriaceae</taxon>
        <taxon>Mucilaginibacter</taxon>
    </lineage>
</organism>
<keyword evidence="4" id="KW-1185">Reference proteome</keyword>
<dbReference type="RefSeq" id="WP_146750327.1">
    <property type="nucleotide sequence ID" value="NZ_CP043451.1"/>
</dbReference>
<proteinExistence type="predicted"/>
<dbReference type="AlphaFoldDB" id="A0AAE6MGU3"/>
<reference evidence="1 3" key="1">
    <citation type="submission" date="2019-08" db="EMBL/GenBank/DDBJ databases">
        <title>Comparative genome analysis confer to the adaptation heavy metal polluted environment.</title>
        <authorList>
            <person name="Li Y."/>
        </authorList>
    </citation>
    <scope>NUCLEOTIDE SEQUENCE [LARGE SCALE GENOMIC DNA]</scope>
    <source>
        <strain evidence="1 3">P2</strain>
    </source>
</reference>
<sequence length="112" mass="12542">MVPILLTIGFQPMLIIPVTQAHLDGHAIITRTYDIYKQSGILINNELFGQEEKRAAPDKNNPDNMGCIVVGVPGKLFTYFPEGKTKLDSDALTELIENLSHYRDNPGYWPQA</sequence>
<evidence type="ECO:0000313" key="1">
    <source>
        <dbReference type="EMBL" id="QEM02599.1"/>
    </source>
</evidence>
<evidence type="ECO:0000313" key="2">
    <source>
        <dbReference type="EMBL" id="QTE48657.1"/>
    </source>
</evidence>
<dbReference type="EMBL" id="CP071880">
    <property type="protein sequence ID" value="QTE48657.1"/>
    <property type="molecule type" value="Genomic_DNA"/>
</dbReference>
<dbReference type="EMBL" id="CP043451">
    <property type="protein sequence ID" value="QEM02599.1"/>
    <property type="molecule type" value="Genomic_DNA"/>
</dbReference>
<accession>A0AAE6MGU3</accession>
<dbReference type="Proteomes" id="UP000663940">
    <property type="component" value="Chromosome"/>
</dbReference>
<evidence type="ECO:0000313" key="3">
    <source>
        <dbReference type="Proteomes" id="UP000250557"/>
    </source>
</evidence>